<keyword evidence="3" id="KW-0808">Transferase</keyword>
<dbReference type="InterPro" id="IPR036542">
    <property type="entry name" value="PTS_IIA_lac/cel_sf"/>
</dbReference>
<protein>
    <submittedName>
        <fullName evidence="8">PTS system, lactose/cellobiose-specific IIA component</fullName>
    </submittedName>
</protein>
<dbReference type="STRING" id="195103.CPF_2902"/>
<dbReference type="GO" id="GO:0009401">
    <property type="term" value="P:phosphoenolpyruvate-dependent sugar phosphotransferase system"/>
    <property type="evidence" value="ECO:0007669"/>
    <property type="project" value="UniProtKB-KW"/>
</dbReference>
<keyword evidence="4" id="KW-0598">Phosphotransferase system</keyword>
<evidence type="ECO:0000256" key="3">
    <source>
        <dbReference type="ARBA" id="ARBA00022679"/>
    </source>
</evidence>
<feature type="modified residue" description="Phosphohistidine; by HPr" evidence="7">
    <location>
        <position position="73"/>
    </location>
</feature>
<dbReference type="InterPro" id="IPR003188">
    <property type="entry name" value="PTS_IIA_lac/cel"/>
</dbReference>
<proteinExistence type="predicted"/>
<evidence type="ECO:0000256" key="2">
    <source>
        <dbReference type="ARBA" id="ARBA00022597"/>
    </source>
</evidence>
<evidence type="ECO:0000256" key="7">
    <source>
        <dbReference type="PROSITE-ProRule" id="PRU00418"/>
    </source>
</evidence>
<dbReference type="GO" id="GO:0016740">
    <property type="term" value="F:transferase activity"/>
    <property type="evidence" value="ECO:0007669"/>
    <property type="project" value="UniProtKB-KW"/>
</dbReference>
<dbReference type="Pfam" id="PF02255">
    <property type="entry name" value="PTS_IIA"/>
    <property type="match status" value="1"/>
</dbReference>
<dbReference type="CDD" id="cd00215">
    <property type="entry name" value="PTS_IIA_lac"/>
    <property type="match status" value="1"/>
</dbReference>
<comment type="cofactor">
    <cofactor evidence="6">
        <name>Mg(2+)</name>
        <dbReference type="ChEBI" id="CHEBI:18420"/>
    </cofactor>
    <text evidence="6">Binds 1 Mg(2+) ion per trimer.</text>
</comment>
<sequence length="103" mass="11500">MKEIIMDLIIHSGEARSYAMEAIQLAKAGDVEGARSLIEKASIQLGKAHKSQTALIQDEASDNKIEISMLLIHAQDQLMTTMTLKDLANEIIDLYEKLNQKNF</sequence>
<evidence type="ECO:0000256" key="4">
    <source>
        <dbReference type="ARBA" id="ARBA00022683"/>
    </source>
</evidence>
<dbReference type="Proteomes" id="UP000001823">
    <property type="component" value="Chromosome"/>
</dbReference>
<evidence type="ECO:0000256" key="6">
    <source>
        <dbReference type="PIRSR" id="PIRSR000699-2"/>
    </source>
</evidence>
<reference evidence="8 9" key="1">
    <citation type="journal article" date="2006" name="Genome Res.">
        <title>Skewed genomic variability in strains of the toxigenic bacterial pathogen, Clostridium perfringens.</title>
        <authorList>
            <person name="Myers G.S."/>
            <person name="Rasko D.A."/>
            <person name="Cheung J.K."/>
            <person name="Ravel J."/>
            <person name="Seshadri R."/>
            <person name="Deboy R.T."/>
            <person name="Ren Q."/>
            <person name="Varga J."/>
            <person name="Awad M.M."/>
            <person name="Brinkac L.M."/>
            <person name="Daugherty S.C."/>
            <person name="Haft D.H."/>
            <person name="Dodson R.J."/>
            <person name="Madupu R."/>
            <person name="Nelson W.C."/>
            <person name="Rosovitz M.J."/>
            <person name="Sullivan S.A."/>
            <person name="Khouri H."/>
            <person name="Dimitrov G.I."/>
            <person name="Watkins K.L."/>
            <person name="Mulligan S."/>
            <person name="Benton J."/>
            <person name="Radune D."/>
            <person name="Fisher D.J."/>
            <person name="Atkins H.S."/>
            <person name="Hiscox T."/>
            <person name="Jost B.H."/>
            <person name="Billington S.J."/>
            <person name="Songer J.G."/>
            <person name="McClane B.A."/>
            <person name="Titball R.W."/>
            <person name="Rood J.I."/>
            <person name="Melville S.B."/>
            <person name="Paulsen I.T."/>
        </authorList>
    </citation>
    <scope>NUCLEOTIDE SEQUENCE [LARGE SCALE GENOMIC DNA]</scope>
    <source>
        <strain evidence="9">ATCC 13124 / DSM 756 / JCM 1290 / NCIMB 6125 / NCTC 8237 / S 107 / Type A</strain>
    </source>
</reference>
<feature type="binding site" evidence="6">
    <location>
        <position position="76"/>
    </location>
    <ligand>
        <name>Mg(2+)</name>
        <dbReference type="ChEBI" id="CHEBI:18420"/>
        <note>ligand shared between all trimeric partners</note>
    </ligand>
</feature>
<dbReference type="PANTHER" id="PTHR34382:SF7">
    <property type="entry name" value="PTS SYSTEM N,N'-DIACETYLCHITOBIOSE-SPECIFIC EIIA COMPONENT"/>
    <property type="match status" value="1"/>
</dbReference>
<evidence type="ECO:0000313" key="9">
    <source>
        <dbReference type="Proteomes" id="UP000001823"/>
    </source>
</evidence>
<dbReference type="eggNOG" id="COG1447">
    <property type="taxonomic scope" value="Bacteria"/>
</dbReference>
<keyword evidence="6" id="KW-0460">Magnesium</keyword>
<organism evidence="8 9">
    <name type="scientific">Clostridium perfringens (strain ATCC 13124 / DSM 756 / JCM 1290 / NCIMB 6125 / NCTC 8237 / Type A)</name>
    <dbReference type="NCBI Taxonomy" id="195103"/>
    <lineage>
        <taxon>Bacteria</taxon>
        <taxon>Bacillati</taxon>
        <taxon>Bacillota</taxon>
        <taxon>Clostridia</taxon>
        <taxon>Eubacteriales</taxon>
        <taxon>Clostridiaceae</taxon>
        <taxon>Clostridium</taxon>
    </lineage>
</organism>
<dbReference type="EMBL" id="CP000246">
    <property type="protein sequence ID" value="ABG84710.1"/>
    <property type="molecule type" value="Genomic_DNA"/>
</dbReference>
<dbReference type="PROSITE" id="PS51095">
    <property type="entry name" value="PTS_EIIA_TYPE_3"/>
    <property type="match status" value="1"/>
</dbReference>
<dbReference type="KEGG" id="cpf:CPF_2902"/>
<dbReference type="RefSeq" id="WP_003462970.1">
    <property type="nucleotide sequence ID" value="NC_008261.1"/>
</dbReference>
<name>A0A0H2YUE3_CLOP1</name>
<dbReference type="GO" id="GO:0046872">
    <property type="term" value="F:metal ion binding"/>
    <property type="evidence" value="ECO:0007669"/>
    <property type="project" value="UniProtKB-KW"/>
</dbReference>
<keyword evidence="1" id="KW-0813">Transport</keyword>
<feature type="active site" description="Tele-phosphohistidine intermediate" evidence="5">
    <location>
        <position position="73"/>
    </location>
</feature>
<dbReference type="Gene3D" id="1.20.58.80">
    <property type="entry name" value="Phosphotransferase system, lactose/cellobiose-type IIA subunit"/>
    <property type="match status" value="1"/>
</dbReference>
<evidence type="ECO:0000256" key="5">
    <source>
        <dbReference type="PIRSR" id="PIRSR000699-1"/>
    </source>
</evidence>
<keyword evidence="9" id="KW-1185">Reference proteome</keyword>
<dbReference type="PaxDb" id="195103-CPF_2902"/>
<dbReference type="PIRSF" id="PIRSF000699">
    <property type="entry name" value="PTS_IILac_III"/>
    <property type="match status" value="1"/>
</dbReference>
<accession>A0A0H2YUE3</accession>
<dbReference type="SUPFAM" id="SSF46973">
    <property type="entry name" value="Enzyme IIa from lactose specific PTS, IIa-lac"/>
    <property type="match status" value="1"/>
</dbReference>
<keyword evidence="6" id="KW-0479">Metal-binding</keyword>
<gene>
    <name evidence="8" type="ordered locus">CPF_2902</name>
</gene>
<keyword evidence="2" id="KW-0762">Sugar transport</keyword>
<evidence type="ECO:0000256" key="1">
    <source>
        <dbReference type="ARBA" id="ARBA00022448"/>
    </source>
</evidence>
<evidence type="ECO:0000313" key="8">
    <source>
        <dbReference type="EMBL" id="ABG84710.1"/>
    </source>
</evidence>
<dbReference type="HOGENOM" id="CLU_152490_0_0_9"/>
<dbReference type="PANTHER" id="PTHR34382">
    <property type="entry name" value="PTS SYSTEM N,N'-DIACETYLCHITOBIOSE-SPECIFIC EIIA COMPONENT"/>
    <property type="match status" value="1"/>
</dbReference>
<dbReference type="AlphaFoldDB" id="A0A0H2YUE3"/>